<dbReference type="RefSeq" id="WP_123071496.1">
    <property type="nucleotide sequence ID" value="NZ_JSAB01000304.1"/>
</dbReference>
<name>A0A422QFC2_9BURK</name>
<keyword evidence="3" id="KW-0804">Transcription</keyword>
<dbReference type="Gene3D" id="1.10.10.60">
    <property type="entry name" value="Homeodomain-like"/>
    <property type="match status" value="1"/>
</dbReference>
<dbReference type="Gene3D" id="1.10.357.10">
    <property type="entry name" value="Tetracycline Repressor, domain 2"/>
    <property type="match status" value="1"/>
</dbReference>
<organism evidence="6 7">
    <name type="scientific">Massilia aurea</name>
    <dbReference type="NCBI Taxonomy" id="373040"/>
    <lineage>
        <taxon>Bacteria</taxon>
        <taxon>Pseudomonadati</taxon>
        <taxon>Pseudomonadota</taxon>
        <taxon>Betaproteobacteria</taxon>
        <taxon>Burkholderiales</taxon>
        <taxon>Oxalobacteraceae</taxon>
        <taxon>Telluria group</taxon>
        <taxon>Massilia</taxon>
    </lineage>
</organism>
<keyword evidence="2 4" id="KW-0238">DNA-binding</keyword>
<dbReference type="PANTHER" id="PTHR47506:SF7">
    <property type="entry name" value="TRANSCRIPTIONAL REGULATORY PROTEIN"/>
    <property type="match status" value="1"/>
</dbReference>
<dbReference type="SUPFAM" id="SSF48498">
    <property type="entry name" value="Tetracyclin repressor-like, C-terminal domain"/>
    <property type="match status" value="1"/>
</dbReference>
<evidence type="ECO:0000256" key="3">
    <source>
        <dbReference type="ARBA" id="ARBA00023163"/>
    </source>
</evidence>
<comment type="caution">
    <text evidence="6">The sequence shown here is derived from an EMBL/GenBank/DDBJ whole genome shotgun (WGS) entry which is preliminary data.</text>
</comment>
<proteinExistence type="predicted"/>
<reference evidence="6" key="1">
    <citation type="submission" date="2014-10" db="EMBL/GenBank/DDBJ databases">
        <title>Massilia sp. genome.</title>
        <authorList>
            <person name="Xu B."/>
            <person name="Dai L."/>
            <person name="Huang Z."/>
        </authorList>
    </citation>
    <scope>NUCLEOTIDE SEQUENCE [LARGE SCALE GENOMIC DNA]</scope>
    <source>
        <strain evidence="6">CFS-1</strain>
    </source>
</reference>
<dbReference type="Proteomes" id="UP000283254">
    <property type="component" value="Unassembled WGS sequence"/>
</dbReference>
<dbReference type="GO" id="GO:0003677">
    <property type="term" value="F:DNA binding"/>
    <property type="evidence" value="ECO:0007669"/>
    <property type="project" value="UniProtKB-UniRule"/>
</dbReference>
<dbReference type="Pfam" id="PF00440">
    <property type="entry name" value="TetR_N"/>
    <property type="match status" value="1"/>
</dbReference>
<dbReference type="SUPFAM" id="SSF46689">
    <property type="entry name" value="Homeodomain-like"/>
    <property type="match status" value="1"/>
</dbReference>
<dbReference type="InterPro" id="IPR009057">
    <property type="entry name" value="Homeodomain-like_sf"/>
</dbReference>
<dbReference type="PRINTS" id="PR00455">
    <property type="entry name" value="HTHTETR"/>
</dbReference>
<evidence type="ECO:0000313" key="7">
    <source>
        <dbReference type="Proteomes" id="UP000283254"/>
    </source>
</evidence>
<dbReference type="InterPro" id="IPR001647">
    <property type="entry name" value="HTH_TetR"/>
</dbReference>
<accession>A0A422QFC2</accession>
<dbReference type="OrthoDB" id="9798857at2"/>
<dbReference type="EMBL" id="JSAB01000304">
    <property type="protein sequence ID" value="RNF28712.1"/>
    <property type="molecule type" value="Genomic_DNA"/>
</dbReference>
<evidence type="ECO:0000256" key="4">
    <source>
        <dbReference type="PROSITE-ProRule" id="PRU00335"/>
    </source>
</evidence>
<evidence type="ECO:0000313" key="6">
    <source>
        <dbReference type="EMBL" id="RNF28712.1"/>
    </source>
</evidence>
<keyword evidence="7" id="KW-1185">Reference proteome</keyword>
<feature type="domain" description="HTH tetR-type" evidence="5">
    <location>
        <begin position="8"/>
        <end position="68"/>
    </location>
</feature>
<evidence type="ECO:0000256" key="2">
    <source>
        <dbReference type="ARBA" id="ARBA00023125"/>
    </source>
</evidence>
<protein>
    <submittedName>
        <fullName evidence="6">TetR family transcriptional regulator</fullName>
    </submittedName>
</protein>
<dbReference type="PANTHER" id="PTHR47506">
    <property type="entry name" value="TRANSCRIPTIONAL REGULATORY PROTEIN"/>
    <property type="match status" value="1"/>
</dbReference>
<evidence type="ECO:0000259" key="5">
    <source>
        <dbReference type="PROSITE" id="PS50977"/>
    </source>
</evidence>
<sequence length="199" mass="20734">MTIPSKREQTHQRIVDVAARALRRNGFAGVGVADVMKGAGLTHGGFYAHFDSREALLVEALEHADAASTVNLERRAAALRVDGASPLAALVTAYLSDDHLAAHESGLGCVVGALGSEMARQEAPLREVARGRIERLVGQVQAALEQEGRTDTAGQALALAGAMVGALQIARTFGPDPQGSAMLAASRQALLTQYACQPA</sequence>
<evidence type="ECO:0000256" key="1">
    <source>
        <dbReference type="ARBA" id="ARBA00023015"/>
    </source>
</evidence>
<gene>
    <name evidence="6" type="ORF">NM04_21770</name>
</gene>
<dbReference type="InterPro" id="IPR036271">
    <property type="entry name" value="Tet_transcr_reg_TetR-rel_C_sf"/>
</dbReference>
<feature type="DNA-binding region" description="H-T-H motif" evidence="4">
    <location>
        <begin position="31"/>
        <end position="50"/>
    </location>
</feature>
<dbReference type="PROSITE" id="PS50977">
    <property type="entry name" value="HTH_TETR_2"/>
    <property type="match status" value="1"/>
</dbReference>
<dbReference type="AlphaFoldDB" id="A0A422QFC2"/>
<keyword evidence="1" id="KW-0805">Transcription regulation</keyword>